<evidence type="ECO:0000313" key="3">
    <source>
        <dbReference type="Proteomes" id="UP000813427"/>
    </source>
</evidence>
<keyword evidence="3" id="KW-1185">Reference proteome</keyword>
<proteinExistence type="predicted"/>
<dbReference type="EMBL" id="JAGPXF010000001">
    <property type="protein sequence ID" value="KAH7261649.1"/>
    <property type="molecule type" value="Genomic_DNA"/>
</dbReference>
<evidence type="ECO:0000256" key="1">
    <source>
        <dbReference type="SAM" id="MobiDB-lite"/>
    </source>
</evidence>
<comment type="caution">
    <text evidence="2">The sequence shown here is derived from an EMBL/GenBank/DDBJ whole genome shotgun (WGS) entry which is preliminary data.</text>
</comment>
<dbReference type="Gene3D" id="3.30.160.60">
    <property type="entry name" value="Classic Zinc Finger"/>
    <property type="match status" value="1"/>
</dbReference>
<feature type="region of interest" description="Disordered" evidence="1">
    <location>
        <begin position="1"/>
        <end position="21"/>
    </location>
</feature>
<protein>
    <submittedName>
        <fullName evidence="2">Uncharacterized protein</fullName>
    </submittedName>
</protein>
<reference evidence="2" key="1">
    <citation type="journal article" date="2021" name="Nat. Commun.">
        <title>Genetic determinants of endophytism in the Arabidopsis root mycobiome.</title>
        <authorList>
            <person name="Mesny F."/>
            <person name="Miyauchi S."/>
            <person name="Thiergart T."/>
            <person name="Pickel B."/>
            <person name="Atanasova L."/>
            <person name="Karlsson M."/>
            <person name="Huettel B."/>
            <person name="Barry K.W."/>
            <person name="Haridas S."/>
            <person name="Chen C."/>
            <person name="Bauer D."/>
            <person name="Andreopoulos W."/>
            <person name="Pangilinan J."/>
            <person name="LaButti K."/>
            <person name="Riley R."/>
            <person name="Lipzen A."/>
            <person name="Clum A."/>
            <person name="Drula E."/>
            <person name="Henrissat B."/>
            <person name="Kohler A."/>
            <person name="Grigoriev I.V."/>
            <person name="Martin F.M."/>
            <person name="Hacquard S."/>
        </authorList>
    </citation>
    <scope>NUCLEOTIDE SEQUENCE</scope>
    <source>
        <strain evidence="2">MPI-SDFR-AT-0068</strain>
    </source>
</reference>
<dbReference type="Proteomes" id="UP000813427">
    <property type="component" value="Unassembled WGS sequence"/>
</dbReference>
<sequence>METSDSGTHDHTSTNQPGSALFEECEMPPIDQYAKGGKGEGWFCVHPRCKQSPRQMYKSPSFVTKHARNHIQPVICPYCPVRAAQQADMKKHVCVWHPSLAALLGIPGQTLTCELCSISISNSREDNLIKHMENIHGIIRAKA</sequence>
<gene>
    <name evidence="2" type="ORF">BKA59DRAFT_505</name>
</gene>
<accession>A0A8K0S3C7</accession>
<organism evidence="2 3">
    <name type="scientific">Fusarium tricinctum</name>
    <dbReference type="NCBI Taxonomy" id="61284"/>
    <lineage>
        <taxon>Eukaryota</taxon>
        <taxon>Fungi</taxon>
        <taxon>Dikarya</taxon>
        <taxon>Ascomycota</taxon>
        <taxon>Pezizomycotina</taxon>
        <taxon>Sordariomycetes</taxon>
        <taxon>Hypocreomycetidae</taxon>
        <taxon>Hypocreales</taxon>
        <taxon>Nectriaceae</taxon>
        <taxon>Fusarium</taxon>
        <taxon>Fusarium tricinctum species complex</taxon>
    </lineage>
</organism>
<name>A0A8K0S3C7_9HYPO</name>
<evidence type="ECO:0000313" key="2">
    <source>
        <dbReference type="EMBL" id="KAH7261649.1"/>
    </source>
</evidence>
<dbReference type="OrthoDB" id="654211at2759"/>
<dbReference type="AlphaFoldDB" id="A0A8K0S3C7"/>